<name>A0A8S3PZ55_MYTED</name>
<dbReference type="Proteomes" id="UP000683360">
    <property type="component" value="Unassembled WGS sequence"/>
</dbReference>
<organism evidence="1 2">
    <name type="scientific">Mytilus edulis</name>
    <name type="common">Blue mussel</name>
    <dbReference type="NCBI Taxonomy" id="6550"/>
    <lineage>
        <taxon>Eukaryota</taxon>
        <taxon>Metazoa</taxon>
        <taxon>Spiralia</taxon>
        <taxon>Lophotrochozoa</taxon>
        <taxon>Mollusca</taxon>
        <taxon>Bivalvia</taxon>
        <taxon>Autobranchia</taxon>
        <taxon>Pteriomorphia</taxon>
        <taxon>Mytilida</taxon>
        <taxon>Mytiloidea</taxon>
        <taxon>Mytilidae</taxon>
        <taxon>Mytilinae</taxon>
        <taxon>Mytilus</taxon>
    </lineage>
</organism>
<keyword evidence="2" id="KW-1185">Reference proteome</keyword>
<evidence type="ECO:0000313" key="2">
    <source>
        <dbReference type="Proteomes" id="UP000683360"/>
    </source>
</evidence>
<dbReference type="OrthoDB" id="6101969at2759"/>
<dbReference type="SUPFAM" id="SSF49899">
    <property type="entry name" value="Concanavalin A-like lectins/glucanases"/>
    <property type="match status" value="1"/>
</dbReference>
<protein>
    <submittedName>
        <fullName evidence="1">Uncharacterized protein</fullName>
    </submittedName>
</protein>
<gene>
    <name evidence="1" type="ORF">MEDL_4453</name>
</gene>
<dbReference type="EMBL" id="CAJPWZ010000283">
    <property type="protein sequence ID" value="CAG2189078.1"/>
    <property type="molecule type" value="Genomic_DNA"/>
</dbReference>
<comment type="caution">
    <text evidence="1">The sequence shown here is derived from an EMBL/GenBank/DDBJ whole genome shotgun (WGS) entry which is preliminary data.</text>
</comment>
<dbReference type="InterPro" id="IPR043136">
    <property type="entry name" value="B30.2/SPRY_sf"/>
</dbReference>
<dbReference type="InterPro" id="IPR013320">
    <property type="entry name" value="ConA-like_dom_sf"/>
</dbReference>
<evidence type="ECO:0000313" key="1">
    <source>
        <dbReference type="EMBL" id="CAG2189077.1"/>
    </source>
</evidence>
<sequence length="335" mass="37955">MKESNINNGFNNYRSSMDVASDDYDNIIDERQDNTLQSSIELVKNVNTCSQDTHVQIQMNTSAVRATNEHVTASDTLIRLKQHKWSILCFYMWCYPDPRDSCPCNDVKIIVYGKGCQDRLRILLRFDRKSTHSTVFLSDDDTVLSNFFSKETPNAINHPEQFNTYKGTIGDRCLTSTSKIYFEIMFSFEIISSLKNNSTDLVVEVGVISSTEIDKYFYAGTNGWSFSIHNCLSYICLTAQHSITRTDEPIKIISSSNTAGTVVTGRLGFFVNMNRNEFSVIDKANSKILYTLHSVVSADQLCFAFGVYNPQVLESTLEILYSYDFTTLPIINVVA</sequence>
<dbReference type="AlphaFoldDB" id="A0A8S3PZ55"/>
<dbReference type="Gene3D" id="2.60.120.920">
    <property type="match status" value="1"/>
</dbReference>
<dbReference type="EMBL" id="CAJPWZ010000283">
    <property type="protein sequence ID" value="CAG2189077.1"/>
    <property type="molecule type" value="Genomic_DNA"/>
</dbReference>
<proteinExistence type="predicted"/>
<reference evidence="1" key="1">
    <citation type="submission" date="2021-03" db="EMBL/GenBank/DDBJ databases">
        <authorList>
            <person name="Bekaert M."/>
        </authorList>
    </citation>
    <scope>NUCLEOTIDE SEQUENCE</scope>
</reference>
<accession>A0A8S3PZ55</accession>